<name>A0A9W8RRC3_9HYPO</name>
<accession>A0A9W8RRC3</accession>
<keyword evidence="3" id="KW-1185">Reference proteome</keyword>
<dbReference type="OrthoDB" id="5427350at2759"/>
<dbReference type="Pfam" id="PF14269">
    <property type="entry name" value="Arylsulfotran_2"/>
    <property type="match status" value="1"/>
</dbReference>
<dbReference type="EMBL" id="JAOQAZ010000027">
    <property type="protein sequence ID" value="KAJ4251870.1"/>
    <property type="molecule type" value="Genomic_DNA"/>
</dbReference>
<dbReference type="InterPro" id="IPR011044">
    <property type="entry name" value="Quino_amine_DH_bsu"/>
</dbReference>
<keyword evidence="1" id="KW-0732">Signal</keyword>
<evidence type="ECO:0000313" key="2">
    <source>
        <dbReference type="EMBL" id="KAJ4251870.1"/>
    </source>
</evidence>
<dbReference type="PANTHER" id="PTHR35340">
    <property type="entry name" value="PQQ ENZYME REPEAT PROTEIN-RELATED"/>
    <property type="match status" value="1"/>
</dbReference>
<dbReference type="Proteomes" id="UP001152049">
    <property type="component" value="Unassembled WGS sequence"/>
</dbReference>
<evidence type="ECO:0008006" key="4">
    <source>
        <dbReference type="Google" id="ProtNLM"/>
    </source>
</evidence>
<dbReference type="PANTHER" id="PTHR35340:SF9">
    <property type="entry name" value="ASST-DOMAIN-CONTAINING PROTEIN"/>
    <property type="match status" value="1"/>
</dbReference>
<evidence type="ECO:0000313" key="3">
    <source>
        <dbReference type="Proteomes" id="UP001152049"/>
    </source>
</evidence>
<sequence length="540" mass="60170">MHLKIPQILIAVLLGVVFADGTYRSRPDLSLPTLNITLTCEGRCSDGYLFVAPFTGYHDPVDHGPLQAAPYILTDTGDLVWSGFSYFSTWAGNFQTARWKGKDVLFSFEGAHNSLHGHGHGHHTFLDQDYQNIRELRAGNHMISDKHEFIVINETSALFQIYHPLQRNLQRYGGTSDQTWIVDARFQEMNIETGEVLFEWSSLDHVSPNETALPLPLGQAGIGHNSSTAWDYFHINSITKGDDGHYLLSARHASTVYKINGTDGSIIWRLGGKHSDFTLGPNVTFGFQHHARYLSGGASQSVEVISLFDNSVYGSESAGGGDKEVHLYPYSRGKYIKLDHIAKTATLEMAFLPPQEPILAKSQGSLQTLQDGNVLINWGSEGQISEYASEGKAVFHAFLDSGSLQDKLQNYRAFRYKWTGHSPETLAVFAEEVENEAVDVYVSWNGDTRTSSWRFTWKESRSNAKVVSKSRTTEKTGFETKVRLSGVGPVIGSIRVEALDADGEVLSVSDKILPVRAYWLDTETEETTLSMSEKFIEEEL</sequence>
<feature type="chain" id="PRO_5040973637" description="ASST-domain-containing protein" evidence="1">
    <location>
        <begin position="20"/>
        <end position="540"/>
    </location>
</feature>
<dbReference type="SUPFAM" id="SSF50969">
    <property type="entry name" value="YVTN repeat-like/Quinoprotein amine dehydrogenase"/>
    <property type="match status" value="1"/>
</dbReference>
<protein>
    <recommendedName>
        <fullName evidence="4">ASST-domain-containing protein</fullName>
    </recommendedName>
</protein>
<gene>
    <name evidence="2" type="ORF">NW762_011167</name>
</gene>
<evidence type="ECO:0000256" key="1">
    <source>
        <dbReference type="SAM" id="SignalP"/>
    </source>
</evidence>
<dbReference type="InterPro" id="IPR053143">
    <property type="entry name" value="Arylsulfate_ST"/>
</dbReference>
<dbReference type="InterPro" id="IPR039535">
    <property type="entry name" value="ASST-like"/>
</dbReference>
<proteinExistence type="predicted"/>
<dbReference type="AlphaFoldDB" id="A0A9W8RRC3"/>
<organism evidence="2 3">
    <name type="scientific">Fusarium torreyae</name>
    <dbReference type="NCBI Taxonomy" id="1237075"/>
    <lineage>
        <taxon>Eukaryota</taxon>
        <taxon>Fungi</taxon>
        <taxon>Dikarya</taxon>
        <taxon>Ascomycota</taxon>
        <taxon>Pezizomycotina</taxon>
        <taxon>Sordariomycetes</taxon>
        <taxon>Hypocreomycetidae</taxon>
        <taxon>Hypocreales</taxon>
        <taxon>Nectriaceae</taxon>
        <taxon>Fusarium</taxon>
    </lineage>
</organism>
<reference evidence="2" key="1">
    <citation type="submission" date="2022-09" db="EMBL/GenBank/DDBJ databases">
        <title>Fusarium specimens isolated from Avocado Roots.</title>
        <authorList>
            <person name="Stajich J."/>
            <person name="Roper C."/>
            <person name="Heimlech-Rivalta G."/>
        </authorList>
    </citation>
    <scope>NUCLEOTIDE SEQUENCE</scope>
    <source>
        <strain evidence="2">CF00136</strain>
    </source>
</reference>
<feature type="signal peptide" evidence="1">
    <location>
        <begin position="1"/>
        <end position="19"/>
    </location>
</feature>
<comment type="caution">
    <text evidence="2">The sequence shown here is derived from an EMBL/GenBank/DDBJ whole genome shotgun (WGS) entry which is preliminary data.</text>
</comment>